<dbReference type="PRINTS" id="PR00469">
    <property type="entry name" value="PNDRDTASEII"/>
</dbReference>
<protein>
    <submittedName>
        <fullName evidence="2">NAD(P)/FAD-dependent oxidoreductase</fullName>
    </submittedName>
</protein>
<reference evidence="2 3" key="1">
    <citation type="journal article" date="2019" name="Nat. Microbiol.">
        <title>Mediterranean grassland soil C-N compound turnover is dependent on rainfall and depth, and is mediated by genomically divergent microorganisms.</title>
        <authorList>
            <person name="Diamond S."/>
            <person name="Andeer P.F."/>
            <person name="Li Z."/>
            <person name="Crits-Christoph A."/>
            <person name="Burstein D."/>
            <person name="Anantharaman K."/>
            <person name="Lane K.R."/>
            <person name="Thomas B.C."/>
            <person name="Pan C."/>
            <person name="Northen T.R."/>
            <person name="Banfield J.F."/>
        </authorList>
    </citation>
    <scope>NUCLEOTIDE SEQUENCE [LARGE SCALE GENOMIC DNA]</scope>
    <source>
        <strain evidence="2">NP_7</strain>
    </source>
</reference>
<dbReference type="Pfam" id="PF13738">
    <property type="entry name" value="Pyr_redox_3"/>
    <property type="match status" value="1"/>
</dbReference>
<dbReference type="AlphaFoldDB" id="A0A537JNQ5"/>
<keyword evidence="1" id="KW-0560">Oxidoreductase</keyword>
<dbReference type="Proteomes" id="UP000320048">
    <property type="component" value="Unassembled WGS sequence"/>
</dbReference>
<dbReference type="InterPro" id="IPR000836">
    <property type="entry name" value="PRTase_dom"/>
</dbReference>
<dbReference type="PANTHER" id="PTHR43539">
    <property type="entry name" value="FLAVIN-BINDING MONOOXYGENASE-LIKE PROTEIN (AFU_ORTHOLOGUE AFUA_4G09220)"/>
    <property type="match status" value="1"/>
</dbReference>
<dbReference type="PRINTS" id="PR00368">
    <property type="entry name" value="FADPNR"/>
</dbReference>
<sequence length="524" mass="57858">MGEWRADRHDRGLSDWRLDAASSRRYHDDHRGVPAARSARSRVADTGGLGFRPLVSEADELRLCRLEGPASGDQGGQRLQPRLADQGDASAMVTFGTESLVIVAPNMNISPPSVPCARYDAVVVGAGPYGLSTAAHLRGRGLTVAVFGKPLELWRRHMPKGMLLRSHWWATSLSAPGEQYGFERFLRASKYETRYPVPIEAFIDYALWFQHHAVPDVDETYVASVQRQRDSFLLTLEDGRTVQSAAVVMAVGLYYYAARAEPYGRLPGRLVSHSCEHHDLGAFKGRRVIVVGGGQSAIEYTALLHEAGAAVHVVARRPILWLPPDRANERTRLERMLAPNASIAPGWRNWILEHFPYLFYRFPQDSKDRYNGNYVSGATDWLRERVIGKATLHEGHTVVEATEVDGRVAATISDGTTVRADHAILATGYRVDLNKLTMLHPSLLSDVKTDRAIPILSPSFESSVAGLYFVGLTSLRAFGPLYRFVAGCKAAGRRVAASVARQKIATRYAVTRPAPELTERQPAA</sequence>
<dbReference type="Gene3D" id="3.50.50.60">
    <property type="entry name" value="FAD/NAD(P)-binding domain"/>
    <property type="match status" value="1"/>
</dbReference>
<dbReference type="GO" id="GO:0050660">
    <property type="term" value="F:flavin adenine dinucleotide binding"/>
    <property type="evidence" value="ECO:0007669"/>
    <property type="project" value="TreeGrafter"/>
</dbReference>
<proteinExistence type="predicted"/>
<comment type="caution">
    <text evidence="2">The sequence shown here is derived from an EMBL/GenBank/DDBJ whole genome shotgun (WGS) entry which is preliminary data.</text>
</comment>
<evidence type="ECO:0000313" key="2">
    <source>
        <dbReference type="EMBL" id="TMI85134.1"/>
    </source>
</evidence>
<dbReference type="GO" id="GO:0004497">
    <property type="term" value="F:monooxygenase activity"/>
    <property type="evidence" value="ECO:0007669"/>
    <property type="project" value="TreeGrafter"/>
</dbReference>
<accession>A0A537JNQ5</accession>
<dbReference type="CDD" id="cd06223">
    <property type="entry name" value="PRTases_typeI"/>
    <property type="match status" value="1"/>
</dbReference>
<gene>
    <name evidence="2" type="ORF">E6H04_00010</name>
</gene>
<name>A0A537JNQ5_9BACT</name>
<dbReference type="InterPro" id="IPR036188">
    <property type="entry name" value="FAD/NAD-bd_sf"/>
</dbReference>
<dbReference type="InterPro" id="IPR050982">
    <property type="entry name" value="Auxin_biosynth/cation_transpt"/>
</dbReference>
<evidence type="ECO:0000256" key="1">
    <source>
        <dbReference type="ARBA" id="ARBA00023002"/>
    </source>
</evidence>
<dbReference type="PANTHER" id="PTHR43539:SF78">
    <property type="entry name" value="FLAVIN-CONTAINING MONOOXYGENASE"/>
    <property type="match status" value="1"/>
</dbReference>
<dbReference type="EMBL" id="VBAO01000001">
    <property type="protein sequence ID" value="TMI85134.1"/>
    <property type="molecule type" value="Genomic_DNA"/>
</dbReference>
<dbReference type="SUPFAM" id="SSF51905">
    <property type="entry name" value="FAD/NAD(P)-binding domain"/>
    <property type="match status" value="1"/>
</dbReference>
<organism evidence="2 3">
    <name type="scientific">Candidatus Segetimicrobium genomatis</name>
    <dbReference type="NCBI Taxonomy" id="2569760"/>
    <lineage>
        <taxon>Bacteria</taxon>
        <taxon>Bacillati</taxon>
        <taxon>Candidatus Sysuimicrobiota</taxon>
        <taxon>Candidatus Sysuimicrobiia</taxon>
        <taxon>Candidatus Sysuimicrobiales</taxon>
        <taxon>Candidatus Segetimicrobiaceae</taxon>
        <taxon>Candidatus Segetimicrobium</taxon>
    </lineage>
</organism>
<evidence type="ECO:0000313" key="3">
    <source>
        <dbReference type="Proteomes" id="UP000320048"/>
    </source>
</evidence>